<organism evidence="2 3">
    <name type="scientific">Zooshikella ganghwensis</name>
    <dbReference type="NCBI Taxonomy" id="202772"/>
    <lineage>
        <taxon>Bacteria</taxon>
        <taxon>Pseudomonadati</taxon>
        <taxon>Pseudomonadota</taxon>
        <taxon>Gammaproteobacteria</taxon>
        <taxon>Oceanospirillales</taxon>
        <taxon>Zooshikellaceae</taxon>
        <taxon>Zooshikella</taxon>
    </lineage>
</organism>
<sequence length="146" mass="16202">MRDNAPWFVAADIAAALGYSRARDAIQAHCKGAVKYRIPTTGGVQMASIIPERDVYRLIMRSKLPQAEQFEEWVVAEVLPSIRKTGGYIQAGPEDTPETIMAKAVLVADKTIKELHMQNVHANAGTLSFWLKNVRKTFSTNMLTAQ</sequence>
<dbReference type="Proteomes" id="UP000257039">
    <property type="component" value="Unassembled WGS sequence"/>
</dbReference>
<evidence type="ECO:0000313" key="2">
    <source>
        <dbReference type="EMBL" id="RDH46593.1"/>
    </source>
</evidence>
<dbReference type="InterPro" id="IPR003497">
    <property type="entry name" value="BRO_N_domain"/>
</dbReference>
<evidence type="ECO:0000259" key="1">
    <source>
        <dbReference type="PROSITE" id="PS51750"/>
    </source>
</evidence>
<feature type="domain" description="Bro-N" evidence="1">
    <location>
        <begin position="1"/>
        <end position="86"/>
    </location>
</feature>
<reference evidence="2 3" key="1">
    <citation type="submission" date="2017-04" db="EMBL/GenBank/DDBJ databases">
        <title>Draft genome sequence of Zooshikella ganghwensis VG4 isolated from Red Sea sediments.</title>
        <authorList>
            <person name="Rehman Z."/>
            <person name="Alam I."/>
            <person name="Kamau A."/>
            <person name="Bajic V."/>
            <person name="Leiknes T."/>
        </authorList>
    </citation>
    <scope>NUCLEOTIDE SEQUENCE [LARGE SCALE GENOMIC DNA]</scope>
    <source>
        <strain evidence="2 3">VG4</strain>
    </source>
</reference>
<dbReference type="EMBL" id="NDXW01000001">
    <property type="protein sequence ID" value="RDH46593.1"/>
    <property type="molecule type" value="Genomic_DNA"/>
</dbReference>
<comment type="caution">
    <text evidence="2">The sequence shown here is derived from an EMBL/GenBank/DDBJ whole genome shotgun (WGS) entry which is preliminary data.</text>
</comment>
<protein>
    <recommendedName>
        <fullName evidence="1">Bro-N domain-containing protein</fullName>
    </recommendedName>
</protein>
<gene>
    <name evidence="2" type="ORF">B9G39_00195</name>
</gene>
<dbReference type="AlphaFoldDB" id="A0A4P9VSI9"/>
<proteinExistence type="predicted"/>
<dbReference type="Pfam" id="PF02498">
    <property type="entry name" value="Bro-N"/>
    <property type="match status" value="1"/>
</dbReference>
<dbReference type="SMART" id="SM01040">
    <property type="entry name" value="Bro-N"/>
    <property type="match status" value="1"/>
</dbReference>
<evidence type="ECO:0000313" key="3">
    <source>
        <dbReference type="Proteomes" id="UP000257039"/>
    </source>
</evidence>
<dbReference type="PANTHER" id="PTHR36180:SF2">
    <property type="entry name" value="BRO FAMILY PROTEIN"/>
    <property type="match status" value="1"/>
</dbReference>
<name>A0A4P9VSI9_9GAMM</name>
<keyword evidence="3" id="KW-1185">Reference proteome</keyword>
<dbReference type="PROSITE" id="PS51750">
    <property type="entry name" value="BRO_N"/>
    <property type="match status" value="1"/>
</dbReference>
<dbReference type="PANTHER" id="PTHR36180">
    <property type="entry name" value="DNA-BINDING PROTEIN-RELATED-RELATED"/>
    <property type="match status" value="1"/>
</dbReference>
<accession>A0A4P9VSI9</accession>